<feature type="region of interest" description="Disordered" evidence="1">
    <location>
        <begin position="1"/>
        <end position="26"/>
    </location>
</feature>
<feature type="compositionally biased region" description="Basic and acidic residues" evidence="1">
    <location>
        <begin position="7"/>
        <end position="18"/>
    </location>
</feature>
<sequence length="116" mass="13035">FDTTHLSQEKPRLKESRLSRNNLAPLPDHCVKKIQLPTGPVCQGVKKSMSLPSNSLRTGNSLSPLIFTKNPESLLVFFPTRPETRAPEDDARSPGHPKSEGRTEHNRRPYVLPEKV</sequence>
<evidence type="ECO:0000313" key="2">
    <source>
        <dbReference type="EMBL" id="CAJ0923198.1"/>
    </source>
</evidence>
<name>A0ABN9KY19_9NEOB</name>
<feature type="region of interest" description="Disordered" evidence="1">
    <location>
        <begin position="80"/>
        <end position="116"/>
    </location>
</feature>
<dbReference type="Proteomes" id="UP001176940">
    <property type="component" value="Unassembled WGS sequence"/>
</dbReference>
<feature type="compositionally biased region" description="Basic and acidic residues" evidence="1">
    <location>
        <begin position="82"/>
        <end position="107"/>
    </location>
</feature>
<keyword evidence="3" id="KW-1185">Reference proteome</keyword>
<evidence type="ECO:0000313" key="3">
    <source>
        <dbReference type="Proteomes" id="UP001176940"/>
    </source>
</evidence>
<protein>
    <submittedName>
        <fullName evidence="2">Uncharacterized protein</fullName>
    </submittedName>
</protein>
<feature type="non-terminal residue" evidence="2">
    <location>
        <position position="1"/>
    </location>
</feature>
<proteinExistence type="predicted"/>
<organism evidence="2 3">
    <name type="scientific">Ranitomeya imitator</name>
    <name type="common">mimic poison frog</name>
    <dbReference type="NCBI Taxonomy" id="111125"/>
    <lineage>
        <taxon>Eukaryota</taxon>
        <taxon>Metazoa</taxon>
        <taxon>Chordata</taxon>
        <taxon>Craniata</taxon>
        <taxon>Vertebrata</taxon>
        <taxon>Euteleostomi</taxon>
        <taxon>Amphibia</taxon>
        <taxon>Batrachia</taxon>
        <taxon>Anura</taxon>
        <taxon>Neobatrachia</taxon>
        <taxon>Hyloidea</taxon>
        <taxon>Dendrobatidae</taxon>
        <taxon>Dendrobatinae</taxon>
        <taxon>Ranitomeya</taxon>
    </lineage>
</organism>
<accession>A0ABN9KY19</accession>
<dbReference type="EMBL" id="CAUEEQ010002617">
    <property type="protein sequence ID" value="CAJ0923198.1"/>
    <property type="molecule type" value="Genomic_DNA"/>
</dbReference>
<comment type="caution">
    <text evidence="2">The sequence shown here is derived from an EMBL/GenBank/DDBJ whole genome shotgun (WGS) entry which is preliminary data.</text>
</comment>
<evidence type="ECO:0000256" key="1">
    <source>
        <dbReference type="SAM" id="MobiDB-lite"/>
    </source>
</evidence>
<reference evidence="2" key="1">
    <citation type="submission" date="2023-07" db="EMBL/GenBank/DDBJ databases">
        <authorList>
            <person name="Stuckert A."/>
        </authorList>
    </citation>
    <scope>NUCLEOTIDE SEQUENCE</scope>
</reference>
<gene>
    <name evidence="2" type="ORF">RIMI_LOCUS1949102</name>
</gene>